<dbReference type="AlphaFoldDB" id="A0A249PBJ0"/>
<name>A0A249PBJ0_9HYPH</name>
<evidence type="ECO:0000313" key="1">
    <source>
        <dbReference type="EMBL" id="ASY63034.1"/>
    </source>
</evidence>
<keyword evidence="2" id="KW-1185">Reference proteome</keyword>
<dbReference type="PROSITE" id="PS51257">
    <property type="entry name" value="PROKAR_LIPOPROTEIN"/>
    <property type="match status" value="1"/>
</dbReference>
<protein>
    <recommendedName>
        <fullName evidence="3">Lipoprotein</fullName>
    </recommendedName>
</protein>
<gene>
    <name evidence="1" type="ORF">SJ05684_c15920</name>
</gene>
<dbReference type="EMBL" id="CP023067">
    <property type="protein sequence ID" value="ASY63034.1"/>
    <property type="molecule type" value="Genomic_DNA"/>
</dbReference>
<dbReference type="KEGG" id="esj:SJ05684_c15920"/>
<organism evidence="1 2">
    <name type="scientific">Sinorhizobium sojae CCBAU 05684</name>
    <dbReference type="NCBI Taxonomy" id="716928"/>
    <lineage>
        <taxon>Bacteria</taxon>
        <taxon>Pseudomonadati</taxon>
        <taxon>Pseudomonadota</taxon>
        <taxon>Alphaproteobacteria</taxon>
        <taxon>Hyphomicrobiales</taxon>
        <taxon>Rhizobiaceae</taxon>
        <taxon>Sinorhizobium/Ensifer group</taxon>
        <taxon>Sinorhizobium</taxon>
    </lineage>
</organism>
<sequence>MRKIMLLLALLVLAACQSGKVHVGGEGEYYEGIVSPR</sequence>
<proteinExistence type="predicted"/>
<evidence type="ECO:0008006" key="3">
    <source>
        <dbReference type="Google" id="ProtNLM"/>
    </source>
</evidence>
<reference evidence="1 2" key="1">
    <citation type="submission" date="2017-08" db="EMBL/GenBank/DDBJ databases">
        <title>Multipartite genome sequences of Sinorhizobium species nodulating soybeans.</title>
        <authorList>
            <person name="Tian C.F."/>
        </authorList>
    </citation>
    <scope>NUCLEOTIDE SEQUENCE [LARGE SCALE GENOMIC DNA]</scope>
    <source>
        <strain evidence="1 2">CCBAU 05684</strain>
    </source>
</reference>
<evidence type="ECO:0000313" key="2">
    <source>
        <dbReference type="Proteomes" id="UP000217211"/>
    </source>
</evidence>
<accession>A0A249PBJ0</accession>
<dbReference type="Proteomes" id="UP000217211">
    <property type="component" value="Chromosome"/>
</dbReference>